<comment type="caution">
    <text evidence="2">The sequence shown here is derived from an EMBL/GenBank/DDBJ whole genome shotgun (WGS) entry which is preliminary data.</text>
</comment>
<dbReference type="PANTHER" id="PTHR12956">
    <property type="entry name" value="ALKALINE CERAMIDASE-RELATED"/>
    <property type="match status" value="1"/>
</dbReference>
<dbReference type="Gene3D" id="3.90.550.10">
    <property type="entry name" value="Spore Coat Polysaccharide Biosynthesis Protein SpsA, Chain A"/>
    <property type="match status" value="1"/>
</dbReference>
<dbReference type="PANTHER" id="PTHR12956:SF17">
    <property type="entry name" value="OS01G0749100 PROTEIN"/>
    <property type="match status" value="1"/>
</dbReference>
<protein>
    <recommendedName>
        <fullName evidence="1">TOD1/MUCI70 glycosyltransferase-like domain-containing protein</fullName>
    </recommendedName>
</protein>
<dbReference type="InterPro" id="IPR029044">
    <property type="entry name" value="Nucleotide-diphossugar_trans"/>
</dbReference>
<dbReference type="SUPFAM" id="SSF53448">
    <property type="entry name" value="Nucleotide-diphospho-sugar transferases"/>
    <property type="match status" value="1"/>
</dbReference>
<gene>
    <name evidence="2" type="ORF">JCM17207_17520</name>
</gene>
<dbReference type="InterPro" id="IPR006852">
    <property type="entry name" value="TOD1_MUCI70"/>
</dbReference>
<evidence type="ECO:0000313" key="3">
    <source>
        <dbReference type="Proteomes" id="UP001055185"/>
    </source>
</evidence>
<dbReference type="InterPro" id="IPR048354">
    <property type="entry name" value="TOD1_MUCI70_glycTrfase_dom"/>
</dbReference>
<dbReference type="Pfam" id="PF04765">
    <property type="entry name" value="TOD1_MUCI70"/>
    <property type="match status" value="1"/>
</dbReference>
<evidence type="ECO:0000259" key="1">
    <source>
        <dbReference type="Pfam" id="PF04765"/>
    </source>
</evidence>
<sequence length="311" mass="36165">MTELEYELMKSLEELNLKYIDLQNSKEMRVGRNVLSIKNAIKKAHLSDISLILKKRRGQKIIDAKYPGKKPGDNLRIEDRENNICHIRSDARVAVYTCIVGGYDKLSDPIFANDGYDFFVFSDKKVKSDIWKNREIPQSAQKLKDKTLINRYLKMHPFEVFPEYDYAIYIDGNVCVISDISPLICAADKGKTGFAMHQHVLRDCIYEEAEACILYGKGNPKKLGEQINRYKQEGFPEKYGMLEATVIIFNLKSQECKKLMSEWWKEFLNSDSKRDQIALPYILWKNKYQISDVGYLGNNVYKNPKFQVESH</sequence>
<reference evidence="2" key="1">
    <citation type="journal article" date="2022" name="Int. J. Syst. Evol. Microbiol.">
        <title>Genome-based, phenotypic and chemotaxonomic classification of Faecalibacterium strains: proposal of three novel species Faecalibacterium duncaniae sp. nov., Faecalibacterium hattorii sp. nov. and Faecalibacterium gallinarum sp. nov. .</title>
        <authorList>
            <person name="Sakamoto M."/>
            <person name="Sakurai N."/>
            <person name="Tanno H."/>
            <person name="Iino T."/>
            <person name="Ohkuma M."/>
            <person name="Endo A."/>
        </authorList>
    </citation>
    <scope>NUCLEOTIDE SEQUENCE</scope>
    <source>
        <strain evidence="2">JCM 17207</strain>
    </source>
</reference>
<name>A0AA37J0Q4_9FIRM</name>
<feature type="domain" description="TOD1/MUCI70 glycosyltransferase-like" evidence="1">
    <location>
        <begin position="89"/>
        <end position="287"/>
    </location>
</feature>
<proteinExistence type="predicted"/>
<dbReference type="EMBL" id="BQKV01000063">
    <property type="protein sequence ID" value="GJN65127.1"/>
    <property type="molecule type" value="Genomic_DNA"/>
</dbReference>
<dbReference type="Proteomes" id="UP001055185">
    <property type="component" value="Unassembled WGS sequence"/>
</dbReference>
<keyword evidence="3" id="KW-1185">Reference proteome</keyword>
<accession>A0AA37J0Q4</accession>
<dbReference type="RefSeq" id="WP_238317374.1">
    <property type="nucleotide sequence ID" value="NZ_BQKV01000063.1"/>
</dbReference>
<evidence type="ECO:0000313" key="2">
    <source>
        <dbReference type="EMBL" id="GJN65127.1"/>
    </source>
</evidence>
<organism evidence="2 3">
    <name type="scientific">Faecalibacterium gallinarum</name>
    <dbReference type="NCBI Taxonomy" id="2903556"/>
    <lineage>
        <taxon>Bacteria</taxon>
        <taxon>Bacillati</taxon>
        <taxon>Bacillota</taxon>
        <taxon>Clostridia</taxon>
        <taxon>Eubacteriales</taxon>
        <taxon>Oscillospiraceae</taxon>
        <taxon>Faecalibacterium</taxon>
    </lineage>
</organism>
<dbReference type="AlphaFoldDB" id="A0AA37J0Q4"/>